<comment type="caution">
    <text evidence="8">The sequence shown here is derived from an EMBL/GenBank/DDBJ whole genome shotgun (WGS) entry which is preliminary data.</text>
</comment>
<keyword evidence="2 6" id="KW-0808">Transferase</keyword>
<evidence type="ECO:0000256" key="4">
    <source>
        <dbReference type="ARBA" id="ARBA00022833"/>
    </source>
</evidence>
<feature type="binding site" evidence="6">
    <location>
        <position position="233"/>
    </location>
    <ligand>
        <name>Zn(2+)</name>
        <dbReference type="ChEBI" id="CHEBI:29105"/>
    </ligand>
</feature>
<comment type="cofactor">
    <cofactor evidence="6">
        <name>Zn(2+)</name>
        <dbReference type="ChEBI" id="CHEBI:29105"/>
    </cofactor>
</comment>
<dbReference type="PANTHER" id="PTHR46015">
    <property type="entry name" value="ZGC:172121"/>
    <property type="match status" value="1"/>
</dbReference>
<dbReference type="EMBL" id="VOHL01000001">
    <property type="protein sequence ID" value="TWS98770.1"/>
    <property type="molecule type" value="Genomic_DNA"/>
</dbReference>
<evidence type="ECO:0000313" key="8">
    <source>
        <dbReference type="EMBL" id="TWS98770.1"/>
    </source>
</evidence>
<evidence type="ECO:0000256" key="2">
    <source>
        <dbReference type="ARBA" id="ARBA00022679"/>
    </source>
</evidence>
<evidence type="ECO:0000259" key="7">
    <source>
        <dbReference type="PROSITE" id="PS50970"/>
    </source>
</evidence>
<dbReference type="PANTHER" id="PTHR46015:SF1">
    <property type="entry name" value="HOMOCYSTEINE S-METHYLTRANSFERASE-LIKE ISOFORM 1"/>
    <property type="match status" value="1"/>
</dbReference>
<feature type="domain" description="Hcy-binding" evidence="7">
    <location>
        <begin position="2"/>
        <end position="314"/>
    </location>
</feature>
<evidence type="ECO:0000256" key="3">
    <source>
        <dbReference type="ARBA" id="ARBA00022723"/>
    </source>
</evidence>
<proteinExistence type="predicted"/>
<feature type="binding site" evidence="6">
    <location>
        <position position="300"/>
    </location>
    <ligand>
        <name>Zn(2+)</name>
        <dbReference type="ChEBI" id="CHEBI:29105"/>
    </ligand>
</feature>
<feature type="binding site" evidence="6">
    <location>
        <position position="299"/>
    </location>
    <ligand>
        <name>Zn(2+)</name>
        <dbReference type="ChEBI" id="CHEBI:29105"/>
    </ligand>
</feature>
<dbReference type="Proteomes" id="UP000317430">
    <property type="component" value="Unassembled WGS sequence"/>
</dbReference>
<dbReference type="GO" id="GO:0009086">
    <property type="term" value="P:methionine biosynthetic process"/>
    <property type="evidence" value="ECO:0007669"/>
    <property type="project" value="InterPro"/>
</dbReference>
<dbReference type="InterPro" id="IPR051486">
    <property type="entry name" value="Hcy_S-methyltransferase"/>
</dbReference>
<gene>
    <name evidence="8" type="primary">mmuM</name>
    <name evidence="8" type="ORF">FRX57_00650</name>
</gene>
<dbReference type="RefSeq" id="WP_146565660.1">
    <property type="nucleotide sequence ID" value="NZ_VOHL01000001.1"/>
</dbReference>
<evidence type="ECO:0000313" key="9">
    <source>
        <dbReference type="Proteomes" id="UP000317430"/>
    </source>
</evidence>
<keyword evidence="4 6" id="KW-0862">Zinc</keyword>
<organism evidence="8 9">
    <name type="scientific">Streptococcus cuniculipharyngis</name>
    <dbReference type="NCBI Taxonomy" id="1562651"/>
    <lineage>
        <taxon>Bacteria</taxon>
        <taxon>Bacillati</taxon>
        <taxon>Bacillota</taxon>
        <taxon>Bacilli</taxon>
        <taxon>Lactobacillales</taxon>
        <taxon>Streptococcaceae</taxon>
        <taxon>Streptococcus</taxon>
    </lineage>
</organism>
<keyword evidence="9" id="KW-1185">Reference proteome</keyword>
<dbReference type="PROSITE" id="PS50970">
    <property type="entry name" value="HCY"/>
    <property type="match status" value="1"/>
</dbReference>
<evidence type="ECO:0000256" key="1">
    <source>
        <dbReference type="ARBA" id="ARBA00022603"/>
    </source>
</evidence>
<dbReference type="SUPFAM" id="SSF82282">
    <property type="entry name" value="Homocysteine S-methyltransferase"/>
    <property type="match status" value="1"/>
</dbReference>
<dbReference type="AlphaFoldDB" id="A0A5C5SEQ1"/>
<name>A0A5C5SEQ1_9STRE</name>
<dbReference type="GO" id="GO:0033528">
    <property type="term" value="P:S-methylmethionine cycle"/>
    <property type="evidence" value="ECO:0007669"/>
    <property type="project" value="TreeGrafter"/>
</dbReference>
<accession>A0A5C5SEQ1</accession>
<dbReference type="GO" id="GO:0032259">
    <property type="term" value="P:methylation"/>
    <property type="evidence" value="ECO:0007669"/>
    <property type="project" value="UniProtKB-KW"/>
</dbReference>
<evidence type="ECO:0000256" key="5">
    <source>
        <dbReference type="ARBA" id="ARBA00076752"/>
    </source>
</evidence>
<reference evidence="8 9" key="1">
    <citation type="submission" date="2019-08" db="EMBL/GenBank/DDBJ databases">
        <authorList>
            <person name="Lei W."/>
        </authorList>
    </citation>
    <scope>NUCLEOTIDE SEQUENCE [LARGE SCALE GENOMIC DNA]</scope>
    <source>
        <strain evidence="8 9">CCUG 66496</strain>
    </source>
</reference>
<keyword evidence="3 6" id="KW-0479">Metal-binding</keyword>
<dbReference type="InterPro" id="IPR003726">
    <property type="entry name" value="HCY_dom"/>
</dbReference>
<protein>
    <recommendedName>
        <fullName evidence="5">S-methylmethionine:homocysteine methyltransferase</fullName>
    </recommendedName>
</protein>
<evidence type="ECO:0000256" key="6">
    <source>
        <dbReference type="PROSITE-ProRule" id="PRU00333"/>
    </source>
</evidence>
<dbReference type="InterPro" id="IPR036589">
    <property type="entry name" value="HCY_dom_sf"/>
</dbReference>
<dbReference type="NCBIfam" id="NF007020">
    <property type="entry name" value="PRK09485.1"/>
    <property type="match status" value="1"/>
</dbReference>
<dbReference type="Pfam" id="PF02574">
    <property type="entry name" value="S-methyl_trans"/>
    <property type="match status" value="1"/>
</dbReference>
<keyword evidence="1 6" id="KW-0489">Methyltransferase</keyword>
<dbReference type="GO" id="GO:0008898">
    <property type="term" value="F:S-adenosylmethionine-homocysteine S-methyltransferase activity"/>
    <property type="evidence" value="ECO:0007669"/>
    <property type="project" value="TreeGrafter"/>
</dbReference>
<sequence length="316" mass="34615">MGRLQELLEREKVAVLHGALGTELETRGYDVSGKLWSAKYLVDDPQAIKTIHEDYLRVGADIVTTASYQATLPGLLAAGFDAGEAEGLIKSTVKLAKEARDQIWEELSEQEKRQRLYPLIAGDVGPYAAYLADGSEYTGNYQGISLAALKDFHRPRIAWLLEEGVDFLAIETIPNALEIQALVELLASDFAHVECFLSLTTQDGYHLSDGSDSEQSLSLLAQSPQILALGINCSQPDKVGSFLNKISQQTDKPLVTYPNSGEIYDGASQSWYSNPDSQHSLADYSQVWIKQGAKIIGGCCRTSIDDLKELVNLVDD</sequence>
<dbReference type="GO" id="GO:0008270">
    <property type="term" value="F:zinc ion binding"/>
    <property type="evidence" value="ECO:0007669"/>
    <property type="project" value="InterPro"/>
</dbReference>
<dbReference type="OrthoDB" id="9803687at2"/>
<dbReference type="Gene3D" id="3.20.20.330">
    <property type="entry name" value="Homocysteine-binding-like domain"/>
    <property type="match status" value="1"/>
</dbReference>
<dbReference type="FunFam" id="3.20.20.330:FF:000002">
    <property type="entry name" value="Homocysteine S-methyltransferase"/>
    <property type="match status" value="1"/>
</dbReference>